<name>A0ABW4BDK0_9LACO</name>
<proteinExistence type="predicted"/>
<dbReference type="Proteomes" id="UP001597199">
    <property type="component" value="Unassembled WGS sequence"/>
</dbReference>
<protein>
    <recommendedName>
        <fullName evidence="3">Phage protein</fullName>
    </recommendedName>
</protein>
<sequence>MKIKIQLDTNNRLIAWGNANDNREVGEKIGDLLVIEQQDMSQLVENHAALIDGQIVLDEGYTEPSGPVGIVQPSAEQQMMAAVMLRVAKLEASS</sequence>
<reference evidence="2" key="1">
    <citation type="journal article" date="2019" name="Int. J. Syst. Evol. Microbiol.">
        <title>The Global Catalogue of Microorganisms (GCM) 10K type strain sequencing project: providing services to taxonomists for standard genome sequencing and annotation.</title>
        <authorList>
            <consortium name="The Broad Institute Genomics Platform"/>
            <consortium name="The Broad Institute Genome Sequencing Center for Infectious Disease"/>
            <person name="Wu L."/>
            <person name="Ma J."/>
        </authorList>
    </citation>
    <scope>NUCLEOTIDE SEQUENCE [LARGE SCALE GENOMIC DNA]</scope>
    <source>
        <strain evidence="2">CCM 9110</strain>
    </source>
</reference>
<dbReference type="EMBL" id="JBHTOA010000020">
    <property type="protein sequence ID" value="MFD1398567.1"/>
    <property type="molecule type" value="Genomic_DNA"/>
</dbReference>
<gene>
    <name evidence="1" type="ORF">ACFQ41_04530</name>
</gene>
<comment type="caution">
    <text evidence="1">The sequence shown here is derived from an EMBL/GenBank/DDBJ whole genome shotgun (WGS) entry which is preliminary data.</text>
</comment>
<evidence type="ECO:0008006" key="3">
    <source>
        <dbReference type="Google" id="ProtNLM"/>
    </source>
</evidence>
<keyword evidence="2" id="KW-1185">Reference proteome</keyword>
<accession>A0ABW4BDK0</accession>
<dbReference type="RefSeq" id="WP_204119459.1">
    <property type="nucleotide sequence ID" value="NZ_BOLV01000015.1"/>
</dbReference>
<organism evidence="1 2">
    <name type="scientific">Lacticaseibacillus suilingensis</name>
    <dbReference type="NCBI Taxonomy" id="2799577"/>
    <lineage>
        <taxon>Bacteria</taxon>
        <taxon>Bacillati</taxon>
        <taxon>Bacillota</taxon>
        <taxon>Bacilli</taxon>
        <taxon>Lactobacillales</taxon>
        <taxon>Lactobacillaceae</taxon>
        <taxon>Lacticaseibacillus</taxon>
    </lineage>
</organism>
<evidence type="ECO:0000313" key="2">
    <source>
        <dbReference type="Proteomes" id="UP001597199"/>
    </source>
</evidence>
<evidence type="ECO:0000313" key="1">
    <source>
        <dbReference type="EMBL" id="MFD1398567.1"/>
    </source>
</evidence>